<name>A0A0C3PTI0_PISTI</name>
<dbReference type="PANTHER" id="PTHR34065:SF1">
    <property type="entry name" value="CELL DIVISION CONTROL PROTEIN 14"/>
    <property type="match status" value="1"/>
</dbReference>
<protein>
    <submittedName>
        <fullName evidence="3">Uncharacterized protein</fullName>
    </submittedName>
</protein>
<proteinExistence type="predicted"/>
<dbReference type="Proteomes" id="UP000054217">
    <property type="component" value="Unassembled WGS sequence"/>
</dbReference>
<feature type="region of interest" description="Disordered" evidence="1">
    <location>
        <begin position="256"/>
        <end position="317"/>
    </location>
</feature>
<feature type="compositionally biased region" description="Low complexity" evidence="1">
    <location>
        <begin position="256"/>
        <end position="272"/>
    </location>
</feature>
<feature type="compositionally biased region" description="Low complexity" evidence="1">
    <location>
        <begin position="292"/>
        <end position="317"/>
    </location>
</feature>
<feature type="compositionally biased region" description="Basic and acidic residues" evidence="1">
    <location>
        <begin position="431"/>
        <end position="455"/>
    </location>
</feature>
<evidence type="ECO:0000313" key="3">
    <source>
        <dbReference type="EMBL" id="KIO12521.1"/>
    </source>
</evidence>
<dbReference type="AlphaFoldDB" id="A0A0C3PTI0"/>
<dbReference type="HOGENOM" id="CLU_365282_0_0_1"/>
<feature type="transmembrane region" description="Helical" evidence="2">
    <location>
        <begin position="562"/>
        <end position="583"/>
    </location>
</feature>
<reference evidence="4" key="2">
    <citation type="submission" date="2015-01" db="EMBL/GenBank/DDBJ databases">
        <title>Evolutionary Origins and Diversification of the Mycorrhizal Mutualists.</title>
        <authorList>
            <consortium name="DOE Joint Genome Institute"/>
            <consortium name="Mycorrhizal Genomics Consortium"/>
            <person name="Kohler A."/>
            <person name="Kuo A."/>
            <person name="Nagy L.G."/>
            <person name="Floudas D."/>
            <person name="Copeland A."/>
            <person name="Barry K.W."/>
            <person name="Cichocki N."/>
            <person name="Veneault-Fourrey C."/>
            <person name="LaButti K."/>
            <person name="Lindquist E.A."/>
            <person name="Lipzen A."/>
            <person name="Lundell T."/>
            <person name="Morin E."/>
            <person name="Murat C."/>
            <person name="Riley R."/>
            <person name="Ohm R."/>
            <person name="Sun H."/>
            <person name="Tunlid A."/>
            <person name="Henrissat B."/>
            <person name="Grigoriev I.V."/>
            <person name="Hibbett D.S."/>
            <person name="Martin F."/>
        </authorList>
    </citation>
    <scope>NUCLEOTIDE SEQUENCE [LARGE SCALE GENOMIC DNA]</scope>
    <source>
        <strain evidence="4">Marx 270</strain>
    </source>
</reference>
<dbReference type="OrthoDB" id="5357220at2759"/>
<sequence length="764" mass="83823">MATTRRLMKATIQDVLDDITSVNTPSSRRTRGLAVLEQQLALACAPNIEDDTMNVFLELQDTFECNVSSRALYWIQIVMPQIESLGSGKGPASKEREAELHTICAQLHQLLSIVQGVVLHHEPSKAFLGRRYSLEILTALLTTSRHTPMINHEVGAENLVKSLSPDKSSSIAHLSSAVLDSLLCILVDSSPALRMFEEVNGVQAVVKILKRAGTPREVRLVVPCIFITDSKLVLRMKCLEFLYFYLMDETGSLGSLSTASVSQSTPSSSLSTQPNTPGSTRPRPKIFPRQPSGLSNLSFSSVSSSTSSSPSRLTTSSSSFTYMSSLANHRSNDSIQVPSPIKKSYSTPAVPNDPHTPPNSPPPVTKIPEGTHRGAKSCSMLMLQKDVEYEPQSPKKVQVSRLGVAHGCSAPRLRDRATGSSDHSGEMSSSFHHEESASNSEAHSKETGGHEGVRTTDEKKEILGTMLGNVDALVEGVRKAGIWGLSANFNFLLATHIFRAWRSLSWEPASEWEGPGFSLDRNGARLICGLFSAYFAAASAICVFGIAGIIKNIPRFLRIYRNYMIGDFAFFTLFASLASSAVIDPSSRSNVCDNISRQQDFLRDAVDLGLNAENCEQWFERGVIVFMAVLLFVIVVRLHFIFAISRYYTHLVRSQGFGLTYEDAVSTDPERHHDNDFAMHRVYLLPTRTSANKQLDVVDAPLYAPVPLSQLSSQVAQELRANAEEVWVSRGRSSWDGVRAAHLLQVGQQEAASSGPIYLTEEKS</sequence>
<gene>
    <name evidence="3" type="ORF">M404DRAFT_19319</name>
</gene>
<organism evidence="3 4">
    <name type="scientific">Pisolithus tinctorius Marx 270</name>
    <dbReference type="NCBI Taxonomy" id="870435"/>
    <lineage>
        <taxon>Eukaryota</taxon>
        <taxon>Fungi</taxon>
        <taxon>Dikarya</taxon>
        <taxon>Basidiomycota</taxon>
        <taxon>Agaricomycotina</taxon>
        <taxon>Agaricomycetes</taxon>
        <taxon>Agaricomycetidae</taxon>
        <taxon>Boletales</taxon>
        <taxon>Sclerodermatineae</taxon>
        <taxon>Pisolithaceae</taxon>
        <taxon>Pisolithus</taxon>
    </lineage>
</organism>
<dbReference type="PANTHER" id="PTHR34065">
    <property type="entry name" value="CELL DIVISION CONTROL PROTEIN 14"/>
    <property type="match status" value="1"/>
</dbReference>
<feature type="region of interest" description="Disordered" evidence="1">
    <location>
        <begin position="331"/>
        <end position="374"/>
    </location>
</feature>
<feature type="transmembrane region" description="Helical" evidence="2">
    <location>
        <begin position="531"/>
        <end position="550"/>
    </location>
</feature>
<keyword evidence="2" id="KW-1133">Transmembrane helix</keyword>
<evidence type="ECO:0000313" key="4">
    <source>
        <dbReference type="Proteomes" id="UP000054217"/>
    </source>
</evidence>
<dbReference type="InParanoid" id="A0A0C3PTI0"/>
<keyword evidence="2" id="KW-0812">Transmembrane</keyword>
<accession>A0A0C3PTI0</accession>
<dbReference type="EMBL" id="KN831947">
    <property type="protein sequence ID" value="KIO12521.1"/>
    <property type="molecule type" value="Genomic_DNA"/>
</dbReference>
<keyword evidence="2" id="KW-0472">Membrane</keyword>
<evidence type="ECO:0000256" key="2">
    <source>
        <dbReference type="SAM" id="Phobius"/>
    </source>
</evidence>
<reference evidence="3 4" key="1">
    <citation type="submission" date="2014-04" db="EMBL/GenBank/DDBJ databases">
        <authorList>
            <consortium name="DOE Joint Genome Institute"/>
            <person name="Kuo A."/>
            <person name="Kohler A."/>
            <person name="Costa M.D."/>
            <person name="Nagy L.G."/>
            <person name="Floudas D."/>
            <person name="Copeland A."/>
            <person name="Barry K.W."/>
            <person name="Cichocki N."/>
            <person name="Veneault-Fourrey C."/>
            <person name="LaButti K."/>
            <person name="Lindquist E.A."/>
            <person name="Lipzen A."/>
            <person name="Lundell T."/>
            <person name="Morin E."/>
            <person name="Murat C."/>
            <person name="Sun H."/>
            <person name="Tunlid A."/>
            <person name="Henrissat B."/>
            <person name="Grigoriev I.V."/>
            <person name="Hibbett D.S."/>
            <person name="Martin F."/>
            <person name="Nordberg H.P."/>
            <person name="Cantor M.N."/>
            <person name="Hua S.X."/>
        </authorList>
    </citation>
    <scope>NUCLEOTIDE SEQUENCE [LARGE SCALE GENOMIC DNA]</scope>
    <source>
        <strain evidence="3 4">Marx 270</strain>
    </source>
</reference>
<feature type="compositionally biased region" description="Low complexity" evidence="1">
    <location>
        <begin position="420"/>
        <end position="430"/>
    </location>
</feature>
<feature type="transmembrane region" description="Helical" evidence="2">
    <location>
        <begin position="623"/>
        <end position="644"/>
    </location>
</feature>
<dbReference type="STRING" id="870435.A0A0C3PTI0"/>
<keyword evidence="4" id="KW-1185">Reference proteome</keyword>
<dbReference type="InterPro" id="IPR012535">
    <property type="entry name" value="Cell_div_Cdc14"/>
</dbReference>
<evidence type="ECO:0000256" key="1">
    <source>
        <dbReference type="SAM" id="MobiDB-lite"/>
    </source>
</evidence>
<feature type="region of interest" description="Disordered" evidence="1">
    <location>
        <begin position="412"/>
        <end position="455"/>
    </location>
</feature>
<dbReference type="Pfam" id="PF08045">
    <property type="entry name" value="CDC14"/>
    <property type="match status" value="1"/>
</dbReference>
<feature type="compositionally biased region" description="Pro residues" evidence="1">
    <location>
        <begin position="354"/>
        <end position="365"/>
    </location>
</feature>